<evidence type="ECO:0000313" key="1">
    <source>
        <dbReference type="EMBL" id="AIE86941.1"/>
    </source>
</evidence>
<dbReference type="STRING" id="661478.OP10G_3573"/>
<dbReference type="AlphaFoldDB" id="A0A068NU20"/>
<dbReference type="Proteomes" id="UP000027982">
    <property type="component" value="Chromosome"/>
</dbReference>
<dbReference type="RefSeq" id="WP_144241221.1">
    <property type="nucleotide sequence ID" value="NZ_CP007139.1"/>
</dbReference>
<dbReference type="EMBL" id="CP007139">
    <property type="protein sequence ID" value="AIE86941.1"/>
    <property type="molecule type" value="Genomic_DNA"/>
</dbReference>
<proteinExistence type="predicted"/>
<name>A0A068NU20_FIMGI</name>
<reference evidence="1 2" key="1">
    <citation type="journal article" date="2014" name="PLoS ONE">
        <title>The first complete genome sequence of the class fimbriimonadia in the phylum armatimonadetes.</title>
        <authorList>
            <person name="Hu Z.Y."/>
            <person name="Wang Y.Z."/>
            <person name="Im W.T."/>
            <person name="Wang S.Y."/>
            <person name="Zhao G.P."/>
            <person name="Zheng H.J."/>
            <person name="Quan Z.X."/>
        </authorList>
    </citation>
    <scope>NUCLEOTIDE SEQUENCE [LARGE SCALE GENOMIC DNA]</scope>
    <source>
        <strain evidence="1">Gsoil 348</strain>
    </source>
</reference>
<evidence type="ECO:0000313" key="2">
    <source>
        <dbReference type="Proteomes" id="UP000027982"/>
    </source>
</evidence>
<dbReference type="HOGENOM" id="CLU_2934717_0_0_0"/>
<accession>A0A068NU20</accession>
<protein>
    <submittedName>
        <fullName evidence="1">Uncharacterized protein</fullName>
    </submittedName>
</protein>
<dbReference type="KEGG" id="fgi:OP10G_3573"/>
<gene>
    <name evidence="1" type="ORF">OP10G_3573</name>
</gene>
<sequence length="60" mass="6507">MSRGHVLLLGIAVGALGAVMCIRLRTVVEHEDPEKLVDQLGKQLETLESHIRRGGSSEEA</sequence>
<keyword evidence="2" id="KW-1185">Reference proteome</keyword>
<organism evidence="1 2">
    <name type="scientific">Fimbriimonas ginsengisoli Gsoil 348</name>
    <dbReference type="NCBI Taxonomy" id="661478"/>
    <lineage>
        <taxon>Bacteria</taxon>
        <taxon>Bacillati</taxon>
        <taxon>Armatimonadota</taxon>
        <taxon>Fimbriimonadia</taxon>
        <taxon>Fimbriimonadales</taxon>
        <taxon>Fimbriimonadaceae</taxon>
        <taxon>Fimbriimonas</taxon>
    </lineage>
</organism>